<evidence type="ECO:0000313" key="11">
    <source>
        <dbReference type="EMBL" id="THH41688.1"/>
    </source>
</evidence>
<dbReference type="NCBIfam" id="NF004005">
    <property type="entry name" value="PRK05476.2-3"/>
    <property type="match status" value="1"/>
</dbReference>
<keyword evidence="4 5" id="KW-0520">NAD</keyword>
<feature type="binding site" evidence="5 6">
    <location>
        <position position="161"/>
    </location>
    <ligand>
        <name>substrate</name>
    </ligand>
</feature>
<organism evidence="11 12">
    <name type="scientific">Neolewinella litorea</name>
    <dbReference type="NCBI Taxonomy" id="2562452"/>
    <lineage>
        <taxon>Bacteria</taxon>
        <taxon>Pseudomonadati</taxon>
        <taxon>Bacteroidota</taxon>
        <taxon>Saprospiria</taxon>
        <taxon>Saprospirales</taxon>
        <taxon>Lewinellaceae</taxon>
        <taxon>Neolewinella</taxon>
    </lineage>
</organism>
<dbReference type="GO" id="GO:0006730">
    <property type="term" value="P:one-carbon metabolic process"/>
    <property type="evidence" value="ECO:0007669"/>
    <property type="project" value="UniProtKB-UniRule"/>
</dbReference>
<name>A0A4S4NTA3_9BACT</name>
<feature type="binding site" evidence="5">
    <location>
        <position position="283"/>
    </location>
    <ligand>
        <name>NAD(+)</name>
        <dbReference type="ChEBI" id="CHEBI:57540"/>
    </ligand>
</feature>
<dbReference type="PROSITE" id="PS00739">
    <property type="entry name" value="ADOHCYASE_2"/>
    <property type="match status" value="1"/>
</dbReference>
<comment type="caution">
    <text evidence="11">The sequence shown here is derived from an EMBL/GenBank/DDBJ whole genome shotgun (WGS) entry which is preliminary data.</text>
</comment>
<dbReference type="PANTHER" id="PTHR23420:SF0">
    <property type="entry name" value="ADENOSYLHOMOCYSTEINASE"/>
    <property type="match status" value="1"/>
</dbReference>
<feature type="domain" description="S-adenosyl-L-homocysteine hydrolase NAD binding" evidence="10">
    <location>
        <begin position="196"/>
        <end position="357"/>
    </location>
</feature>
<dbReference type="GO" id="GO:0004013">
    <property type="term" value="F:adenosylhomocysteinase activity"/>
    <property type="evidence" value="ECO:0007669"/>
    <property type="project" value="UniProtKB-UniRule"/>
</dbReference>
<dbReference type="Proteomes" id="UP000308528">
    <property type="component" value="Unassembled WGS sequence"/>
</dbReference>
<evidence type="ECO:0000256" key="7">
    <source>
        <dbReference type="PIRSR" id="PIRSR001109-2"/>
    </source>
</evidence>
<dbReference type="Pfam" id="PF00670">
    <property type="entry name" value="AdoHcyase_NAD"/>
    <property type="match status" value="1"/>
</dbReference>
<feature type="binding site" evidence="5">
    <location>
        <position position="196"/>
    </location>
    <ligand>
        <name>NAD(+)</name>
        <dbReference type="ChEBI" id="CHEBI:57540"/>
    </ligand>
</feature>
<gene>
    <name evidence="5" type="primary">ahcY</name>
    <name evidence="11" type="ORF">E4021_03575</name>
</gene>
<dbReference type="GO" id="GO:0071269">
    <property type="term" value="P:L-homocysteine biosynthetic process"/>
    <property type="evidence" value="ECO:0007669"/>
    <property type="project" value="UniProtKB-UniRule"/>
</dbReference>
<evidence type="ECO:0000256" key="4">
    <source>
        <dbReference type="ARBA" id="ARBA00023027"/>
    </source>
</evidence>
<evidence type="ECO:0000259" key="10">
    <source>
        <dbReference type="SMART" id="SM00997"/>
    </source>
</evidence>
<feature type="binding site" evidence="5 7">
    <location>
        <position position="248"/>
    </location>
    <ligand>
        <name>NAD(+)</name>
        <dbReference type="ChEBI" id="CHEBI:57540"/>
    </ligand>
</feature>
<comment type="cofactor">
    <cofactor evidence="5 7 8">
        <name>NAD(+)</name>
        <dbReference type="ChEBI" id="CHEBI:57540"/>
    </cofactor>
    <text evidence="5 7 8">Binds 1 NAD(+) per subunit.</text>
</comment>
<evidence type="ECO:0000256" key="5">
    <source>
        <dbReference type="HAMAP-Rule" id="MF_00563"/>
    </source>
</evidence>
<evidence type="ECO:0000256" key="2">
    <source>
        <dbReference type="ARBA" id="ARBA00022563"/>
    </source>
</evidence>
<feature type="binding site" evidence="5 7">
    <location>
        <position position="351"/>
    </location>
    <ligand>
        <name>NAD(+)</name>
        <dbReference type="ChEBI" id="CHEBI:57540"/>
    </ligand>
</feature>
<dbReference type="SMART" id="SM00996">
    <property type="entry name" value="AdoHcyase"/>
    <property type="match status" value="1"/>
</dbReference>
<evidence type="ECO:0000256" key="9">
    <source>
        <dbReference type="RuleBase" id="RU004166"/>
    </source>
</evidence>
<feature type="binding site" evidence="5 6">
    <location>
        <position position="195"/>
    </location>
    <ligand>
        <name>substrate</name>
    </ligand>
</feature>
<evidence type="ECO:0000313" key="12">
    <source>
        <dbReference type="Proteomes" id="UP000308528"/>
    </source>
</evidence>
<comment type="function">
    <text evidence="5">May play a key role in the regulation of the intracellular concentration of adenosylhomocysteine.</text>
</comment>
<dbReference type="UniPathway" id="UPA00314">
    <property type="reaction ID" value="UER00076"/>
</dbReference>
<dbReference type="NCBIfam" id="TIGR00936">
    <property type="entry name" value="ahcY"/>
    <property type="match status" value="1"/>
</dbReference>
<dbReference type="InterPro" id="IPR000043">
    <property type="entry name" value="Adenosylhomocysteinase-like"/>
</dbReference>
<evidence type="ECO:0000256" key="6">
    <source>
        <dbReference type="PIRSR" id="PIRSR001109-1"/>
    </source>
</evidence>
<dbReference type="OrthoDB" id="9802717at2"/>
<dbReference type="InterPro" id="IPR042172">
    <property type="entry name" value="Adenosylhomocyst_ase-like_sf"/>
</dbReference>
<accession>A0A4S4NTA3</accession>
<keyword evidence="3 5" id="KW-0378">Hydrolase</keyword>
<dbReference type="AlphaFoldDB" id="A0A4S4NTA3"/>
<keyword evidence="12" id="KW-1185">Reference proteome</keyword>
<dbReference type="InterPro" id="IPR036291">
    <property type="entry name" value="NAD(P)-bd_dom_sf"/>
</dbReference>
<dbReference type="PROSITE" id="PS00738">
    <property type="entry name" value="ADOHCYASE_1"/>
    <property type="match status" value="1"/>
</dbReference>
<keyword evidence="2 5" id="KW-0554">One-carbon metabolism</keyword>
<feature type="binding site" evidence="7">
    <location>
        <begin position="227"/>
        <end position="232"/>
    </location>
    <ligand>
        <name>NAD(+)</name>
        <dbReference type="ChEBI" id="CHEBI:57540"/>
    </ligand>
</feature>
<dbReference type="EMBL" id="SRSF01000001">
    <property type="protein sequence ID" value="THH41688.1"/>
    <property type="molecule type" value="Genomic_DNA"/>
</dbReference>
<comment type="subcellular location">
    <subcellularLocation>
        <location evidence="5">Cytoplasm</location>
    </subcellularLocation>
</comment>
<dbReference type="PANTHER" id="PTHR23420">
    <property type="entry name" value="ADENOSYLHOMOCYSTEINASE"/>
    <property type="match status" value="1"/>
</dbReference>
<evidence type="ECO:0000256" key="3">
    <source>
        <dbReference type="ARBA" id="ARBA00022801"/>
    </source>
</evidence>
<dbReference type="GO" id="GO:0005829">
    <property type="term" value="C:cytosol"/>
    <property type="evidence" value="ECO:0007669"/>
    <property type="project" value="TreeGrafter"/>
</dbReference>
<evidence type="ECO:0000256" key="1">
    <source>
        <dbReference type="ARBA" id="ARBA00007122"/>
    </source>
</evidence>
<feature type="binding site" evidence="7">
    <location>
        <position position="358"/>
    </location>
    <ligand>
        <name>NAD(+)</name>
        <dbReference type="ChEBI" id="CHEBI:57540"/>
    </ligand>
</feature>
<dbReference type="Gene3D" id="3.40.50.720">
    <property type="entry name" value="NAD(P)-binding Rossmann-like Domain"/>
    <property type="match status" value="1"/>
</dbReference>
<dbReference type="SUPFAM" id="SSF51735">
    <property type="entry name" value="NAD(P)-binding Rossmann-fold domains"/>
    <property type="match status" value="1"/>
</dbReference>
<dbReference type="EC" id="3.13.2.1" evidence="5"/>
<comment type="catalytic activity">
    <reaction evidence="5 8">
        <text>S-adenosyl-L-homocysteine + H2O = L-homocysteine + adenosine</text>
        <dbReference type="Rhea" id="RHEA:21708"/>
        <dbReference type="ChEBI" id="CHEBI:15377"/>
        <dbReference type="ChEBI" id="CHEBI:16335"/>
        <dbReference type="ChEBI" id="CHEBI:57856"/>
        <dbReference type="ChEBI" id="CHEBI:58199"/>
        <dbReference type="EC" id="3.13.2.1"/>
    </reaction>
</comment>
<sequence length="437" mass="48322">MPATDTRPNYKVKDINLADWGRKEIRLAEAEMPGLIALREQYGQSKPLKGARIAGCLHMTIQTAVLIETLVELGAEVTWSSCNIFSTQDHAAAAIAAAGVPVYAWKGMTQEEFDWAIEQTLYAFPDGQPLNMILDDGGDLTNMVFDDHPELVDGIRGLSEETTTGVHRLYERMKNGTLVMPAINVNDSVTKSKFDNKYGCKESAVDAIRRATDVMMAGKVAVVAGYGDVGKGTAASLRGAGCRVIVTEIDPICALQAAMDGFEVKRMENAVPRADIIVTATGNFNILTEQHFRAMKDKTIVCNIGHFDNEIDMAWLNKNYGHTKDNIKAQVDLYNIEGNDVIILAEGRLVNLGCGTGHPSFVMSNSFTNQVLAQMELWNNRDSYENKVYMLPKHLDEQVARLHLEKIGVELEDLSEAQAKYIGVDQNGPFKPDHYRY</sequence>
<feature type="binding site" evidence="5 6">
    <location>
        <position position="60"/>
    </location>
    <ligand>
        <name>substrate</name>
    </ligand>
</feature>
<evidence type="ECO:0000256" key="8">
    <source>
        <dbReference type="RuleBase" id="RU000548"/>
    </source>
</evidence>
<dbReference type="PIRSF" id="PIRSF001109">
    <property type="entry name" value="Ad_hcy_hydrolase"/>
    <property type="match status" value="1"/>
</dbReference>
<dbReference type="SMART" id="SM00997">
    <property type="entry name" value="AdoHcyase_NAD"/>
    <property type="match status" value="1"/>
</dbReference>
<dbReference type="InterPro" id="IPR020082">
    <property type="entry name" value="S-Ado-L-homoCys_hydrolase_CS"/>
</dbReference>
<dbReference type="InterPro" id="IPR015878">
    <property type="entry name" value="Ado_hCys_hydrolase_NAD-bd"/>
</dbReference>
<feature type="binding site" evidence="5 7">
    <location>
        <begin position="162"/>
        <end position="164"/>
    </location>
    <ligand>
        <name>NAD(+)</name>
        <dbReference type="ChEBI" id="CHEBI:57540"/>
    </ligand>
</feature>
<comment type="similarity">
    <text evidence="1 5 9">Belongs to the adenosylhomocysteinase family.</text>
</comment>
<feature type="binding site" evidence="5">
    <location>
        <begin position="225"/>
        <end position="230"/>
    </location>
    <ligand>
        <name>NAD(+)</name>
        <dbReference type="ChEBI" id="CHEBI:57540"/>
    </ligand>
</feature>
<keyword evidence="5" id="KW-0963">Cytoplasm</keyword>
<dbReference type="CDD" id="cd00401">
    <property type="entry name" value="SAHH"/>
    <property type="match status" value="1"/>
</dbReference>
<dbReference type="SUPFAM" id="SSF52283">
    <property type="entry name" value="Formate/glycerate dehydrogenase catalytic domain-like"/>
    <property type="match status" value="1"/>
</dbReference>
<protein>
    <recommendedName>
        <fullName evidence="5">Adenosylhomocysteinase</fullName>
        <ecNumber evidence="5">3.13.2.1</ecNumber>
    </recommendedName>
    <alternativeName>
        <fullName evidence="5">S-adenosyl-L-homocysteine hydrolase</fullName>
        <shortName evidence="5">AdoHcyase</shortName>
    </alternativeName>
</protein>
<feature type="binding site" evidence="5 7">
    <location>
        <begin position="304"/>
        <end position="306"/>
    </location>
    <ligand>
        <name>NAD(+)</name>
        <dbReference type="ChEBI" id="CHEBI:57540"/>
    </ligand>
</feature>
<proteinExistence type="inferred from homology"/>
<dbReference type="FunFam" id="3.40.50.1480:FF:000004">
    <property type="entry name" value="Adenosylhomocysteinase"/>
    <property type="match status" value="1"/>
</dbReference>
<dbReference type="HAMAP" id="MF_00563">
    <property type="entry name" value="AdoHcyase"/>
    <property type="match status" value="1"/>
</dbReference>
<dbReference type="Pfam" id="PF05221">
    <property type="entry name" value="AdoHcyase"/>
    <property type="match status" value="2"/>
</dbReference>
<dbReference type="RefSeq" id="WP_136456531.1">
    <property type="nucleotide sequence ID" value="NZ_SRSF01000001.1"/>
</dbReference>
<comment type="pathway">
    <text evidence="5 8">Amino-acid biosynthesis; L-homocysteine biosynthesis; L-homocysteine from S-adenosyl-L-homocysteine: step 1/1.</text>
</comment>
<dbReference type="GO" id="GO:0033353">
    <property type="term" value="P:S-adenosylmethionine cycle"/>
    <property type="evidence" value="ECO:0007669"/>
    <property type="project" value="TreeGrafter"/>
</dbReference>
<reference evidence="11 12" key="1">
    <citation type="submission" date="2019-04" db="EMBL/GenBank/DDBJ databases">
        <title>Lewinella litorea sp. nov., isolated from a marine sand.</title>
        <authorList>
            <person name="Yoon J.-H."/>
        </authorList>
    </citation>
    <scope>NUCLEOTIDE SEQUENCE [LARGE SCALE GENOMIC DNA]</scope>
    <source>
        <strain evidence="11 12">HSMS-39</strain>
    </source>
</reference>
<feature type="binding site" evidence="5 6">
    <location>
        <position position="136"/>
    </location>
    <ligand>
        <name>substrate</name>
    </ligand>
</feature>
<feature type="binding site" evidence="5 6">
    <location>
        <position position="191"/>
    </location>
    <ligand>
        <name>substrate</name>
    </ligand>
</feature>
<dbReference type="FunFam" id="3.40.50.720:FF:000004">
    <property type="entry name" value="Adenosylhomocysteinase"/>
    <property type="match status" value="1"/>
</dbReference>
<dbReference type="Gene3D" id="3.40.50.1480">
    <property type="entry name" value="Adenosylhomocysteinase-like"/>
    <property type="match status" value="1"/>
</dbReference>